<dbReference type="Proteomes" id="UP000050525">
    <property type="component" value="Unassembled WGS sequence"/>
</dbReference>
<proteinExistence type="predicted"/>
<protein>
    <submittedName>
        <fullName evidence="1">Uncharacterized protein</fullName>
    </submittedName>
</protein>
<dbReference type="EMBL" id="AKHW03006231">
    <property type="protein sequence ID" value="KYO22533.1"/>
    <property type="molecule type" value="Genomic_DNA"/>
</dbReference>
<comment type="caution">
    <text evidence="1">The sequence shown here is derived from an EMBL/GenBank/DDBJ whole genome shotgun (WGS) entry which is preliminary data.</text>
</comment>
<sequence length="82" mass="8948">MVQSDTNKGICISVVLNVYWIWVPILLPGRSTGVLPLKMDNTTVYELITSFSAISMVEHSGIARQNGKVLKAAQKVCNGARN</sequence>
<gene>
    <name evidence="1" type="ORF">Y1Q_0003082</name>
</gene>
<organism evidence="1 2">
    <name type="scientific">Alligator mississippiensis</name>
    <name type="common">American alligator</name>
    <dbReference type="NCBI Taxonomy" id="8496"/>
    <lineage>
        <taxon>Eukaryota</taxon>
        <taxon>Metazoa</taxon>
        <taxon>Chordata</taxon>
        <taxon>Craniata</taxon>
        <taxon>Vertebrata</taxon>
        <taxon>Euteleostomi</taxon>
        <taxon>Archelosauria</taxon>
        <taxon>Archosauria</taxon>
        <taxon>Crocodylia</taxon>
        <taxon>Alligatoridae</taxon>
        <taxon>Alligatorinae</taxon>
        <taxon>Alligator</taxon>
    </lineage>
</organism>
<evidence type="ECO:0000313" key="2">
    <source>
        <dbReference type="Proteomes" id="UP000050525"/>
    </source>
</evidence>
<evidence type="ECO:0000313" key="1">
    <source>
        <dbReference type="EMBL" id="KYO22533.1"/>
    </source>
</evidence>
<keyword evidence="2" id="KW-1185">Reference proteome</keyword>
<reference evidence="1 2" key="1">
    <citation type="journal article" date="2012" name="Genome Biol.">
        <title>Sequencing three crocodilian genomes to illuminate the evolution of archosaurs and amniotes.</title>
        <authorList>
            <person name="St John J.A."/>
            <person name="Braun E.L."/>
            <person name="Isberg S.R."/>
            <person name="Miles L.G."/>
            <person name="Chong A.Y."/>
            <person name="Gongora J."/>
            <person name="Dalzell P."/>
            <person name="Moran C."/>
            <person name="Bed'hom B."/>
            <person name="Abzhanov A."/>
            <person name="Burgess S.C."/>
            <person name="Cooksey A.M."/>
            <person name="Castoe T.A."/>
            <person name="Crawford N.G."/>
            <person name="Densmore L.D."/>
            <person name="Drew J.C."/>
            <person name="Edwards S.V."/>
            <person name="Faircloth B.C."/>
            <person name="Fujita M.K."/>
            <person name="Greenwold M.J."/>
            <person name="Hoffmann F.G."/>
            <person name="Howard J.M."/>
            <person name="Iguchi T."/>
            <person name="Janes D.E."/>
            <person name="Khan S.Y."/>
            <person name="Kohno S."/>
            <person name="de Koning A.J."/>
            <person name="Lance S.L."/>
            <person name="McCarthy F.M."/>
            <person name="McCormack J.E."/>
            <person name="Merchant M.E."/>
            <person name="Peterson D.G."/>
            <person name="Pollock D.D."/>
            <person name="Pourmand N."/>
            <person name="Raney B.J."/>
            <person name="Roessler K.A."/>
            <person name="Sanford J.R."/>
            <person name="Sawyer R.H."/>
            <person name="Schmidt C.J."/>
            <person name="Triplett E.W."/>
            <person name="Tuberville T.D."/>
            <person name="Venegas-Anaya M."/>
            <person name="Howard J.T."/>
            <person name="Jarvis E.D."/>
            <person name="Guillette L.J.Jr."/>
            <person name="Glenn T.C."/>
            <person name="Green R.E."/>
            <person name="Ray D.A."/>
        </authorList>
    </citation>
    <scope>NUCLEOTIDE SEQUENCE [LARGE SCALE GENOMIC DNA]</scope>
    <source>
        <strain evidence="1">KSC_2009_1</strain>
    </source>
</reference>
<dbReference type="AlphaFoldDB" id="A0A151MDG5"/>
<accession>A0A151MDG5</accession>
<name>A0A151MDG5_ALLMI</name>